<keyword evidence="8" id="KW-1003">Cell membrane</keyword>
<reference evidence="9 10" key="1">
    <citation type="submission" date="2022-06" db="EMBL/GenBank/DDBJ databases">
        <title>Isolation of gut microbiota from human fecal samples.</title>
        <authorList>
            <person name="Pamer E.G."/>
            <person name="Barat B."/>
            <person name="Waligurski E."/>
            <person name="Medina S."/>
            <person name="Paddock L."/>
            <person name="Mostad J."/>
        </authorList>
    </citation>
    <scope>NUCLEOTIDE SEQUENCE [LARGE SCALE GENOMIC DNA]</scope>
    <source>
        <strain evidence="9 10">DFI.9.73</strain>
    </source>
</reference>
<dbReference type="EMBL" id="JANFZH010000005">
    <property type="protein sequence ID" value="MCQ4838987.1"/>
    <property type="molecule type" value="Genomic_DNA"/>
</dbReference>
<gene>
    <name evidence="8 9" type="primary">atpH</name>
    <name evidence="9" type="ORF">NE695_03535</name>
</gene>
<keyword evidence="4 8" id="KW-0406">Ion transport</keyword>
<keyword evidence="5 8" id="KW-0472">Membrane</keyword>
<evidence type="ECO:0000256" key="5">
    <source>
        <dbReference type="ARBA" id="ARBA00023136"/>
    </source>
</evidence>
<evidence type="ECO:0000256" key="7">
    <source>
        <dbReference type="ARBA" id="ARBA00023310"/>
    </source>
</evidence>
<dbReference type="Gene3D" id="1.10.520.20">
    <property type="entry name" value="N-terminal domain of the delta subunit of the F1F0-ATP synthase"/>
    <property type="match status" value="1"/>
</dbReference>
<evidence type="ECO:0000313" key="9">
    <source>
        <dbReference type="EMBL" id="MCQ4838987.1"/>
    </source>
</evidence>
<accession>A0ABT1RWE1</accession>
<dbReference type="SUPFAM" id="SSF47928">
    <property type="entry name" value="N-terminal domain of the delta subunit of the F1F0-ATP synthase"/>
    <property type="match status" value="1"/>
</dbReference>
<dbReference type="HAMAP" id="MF_01416">
    <property type="entry name" value="ATP_synth_delta_bact"/>
    <property type="match status" value="1"/>
</dbReference>
<dbReference type="PANTHER" id="PTHR11910">
    <property type="entry name" value="ATP SYNTHASE DELTA CHAIN"/>
    <property type="match status" value="1"/>
</dbReference>
<dbReference type="GeneID" id="90531754"/>
<protein>
    <recommendedName>
        <fullName evidence="8">ATP synthase subunit delta</fullName>
    </recommendedName>
    <alternativeName>
        <fullName evidence="8">ATP synthase F(1) sector subunit delta</fullName>
    </alternativeName>
    <alternativeName>
        <fullName evidence="8">F-type ATPase subunit delta</fullName>
        <shortName evidence="8">F-ATPase subunit delta</shortName>
    </alternativeName>
</protein>
<keyword evidence="2 8" id="KW-0813">Transport</keyword>
<evidence type="ECO:0000256" key="2">
    <source>
        <dbReference type="ARBA" id="ARBA00022448"/>
    </source>
</evidence>
<evidence type="ECO:0000256" key="1">
    <source>
        <dbReference type="ARBA" id="ARBA00004370"/>
    </source>
</evidence>
<dbReference type="PROSITE" id="PS00389">
    <property type="entry name" value="ATPASE_DELTA"/>
    <property type="match status" value="1"/>
</dbReference>
<keyword evidence="6 8" id="KW-0139">CF(1)</keyword>
<name>A0ABT1RWE1_9FIRM</name>
<comment type="function">
    <text evidence="8">This protein is part of the stalk that links CF(0) to CF(1). It either transmits conformational changes from CF(0) to CF(1) or is implicated in proton conduction.</text>
</comment>
<evidence type="ECO:0000256" key="4">
    <source>
        <dbReference type="ARBA" id="ARBA00023065"/>
    </source>
</evidence>
<dbReference type="InterPro" id="IPR020781">
    <property type="entry name" value="ATPase_OSCP/d_CS"/>
</dbReference>
<evidence type="ECO:0000256" key="8">
    <source>
        <dbReference type="HAMAP-Rule" id="MF_01416"/>
    </source>
</evidence>
<dbReference type="NCBIfam" id="TIGR01145">
    <property type="entry name" value="ATP_synt_delta"/>
    <property type="match status" value="1"/>
</dbReference>
<dbReference type="PRINTS" id="PR00125">
    <property type="entry name" value="ATPASEDELTA"/>
</dbReference>
<comment type="similarity">
    <text evidence="8">Belongs to the ATPase delta chain family.</text>
</comment>
<comment type="function">
    <text evidence="8">F(1)F(0) ATP synthase produces ATP from ADP in the presence of a proton or sodium gradient. F-type ATPases consist of two structural domains, F(1) containing the extramembraneous catalytic core and F(0) containing the membrane proton channel, linked together by a central stalk and a peripheral stalk. During catalysis, ATP synthesis in the catalytic domain of F(1) is coupled via a rotary mechanism of the central stalk subunits to proton translocation.</text>
</comment>
<evidence type="ECO:0000313" key="10">
    <source>
        <dbReference type="Proteomes" id="UP001524473"/>
    </source>
</evidence>
<proteinExistence type="inferred from homology"/>
<dbReference type="Pfam" id="PF00213">
    <property type="entry name" value="OSCP"/>
    <property type="match status" value="1"/>
</dbReference>
<comment type="caution">
    <text evidence="9">The sequence shown here is derived from an EMBL/GenBank/DDBJ whole genome shotgun (WGS) entry which is preliminary data.</text>
</comment>
<dbReference type="Proteomes" id="UP001524473">
    <property type="component" value="Unassembled WGS sequence"/>
</dbReference>
<keyword evidence="7 8" id="KW-0066">ATP synthesis</keyword>
<evidence type="ECO:0000256" key="3">
    <source>
        <dbReference type="ARBA" id="ARBA00022781"/>
    </source>
</evidence>
<comment type="subcellular location">
    <subcellularLocation>
        <location evidence="8">Cell membrane</location>
        <topology evidence="8">Peripheral membrane protein</topology>
    </subcellularLocation>
    <subcellularLocation>
        <location evidence="1">Membrane</location>
    </subcellularLocation>
</comment>
<dbReference type="RefSeq" id="WP_082942087.1">
    <property type="nucleotide sequence ID" value="NZ_CABKVV010000012.1"/>
</dbReference>
<dbReference type="InterPro" id="IPR000711">
    <property type="entry name" value="ATPase_OSCP/dsu"/>
</dbReference>
<organism evidence="9 10">
    <name type="scientific">Neglectibacter timonensis</name>
    <dbReference type="NCBI Taxonomy" id="1776382"/>
    <lineage>
        <taxon>Bacteria</taxon>
        <taxon>Bacillati</taxon>
        <taxon>Bacillota</taxon>
        <taxon>Clostridia</taxon>
        <taxon>Eubacteriales</taxon>
        <taxon>Oscillospiraceae</taxon>
        <taxon>Neglectibacter</taxon>
    </lineage>
</organism>
<dbReference type="InterPro" id="IPR026015">
    <property type="entry name" value="ATP_synth_OSCP/delta_N_sf"/>
</dbReference>
<evidence type="ECO:0000256" key="6">
    <source>
        <dbReference type="ARBA" id="ARBA00023196"/>
    </source>
</evidence>
<sequence>MRPLEQRYAQALFELTQEEAQFRSDTEFLTGDSSLWKVLCSPCVSTAEKHALLERLLRDKTTPLLLNFYRLLCDRERIFLLPRILTCYHALCLDAEQAAEATLRCARPLAEADREQLSQALCRLHGKNRVELLTRLDPSLIGGFVIQLGDMTYDKSVRGMLRGLQRSLKER</sequence>
<keyword evidence="3 8" id="KW-0375">Hydrogen ion transport</keyword>
<keyword evidence="10" id="KW-1185">Reference proteome</keyword>